<evidence type="ECO:0000256" key="1">
    <source>
        <dbReference type="SAM" id="Phobius"/>
    </source>
</evidence>
<accession>A0ABP9J499</accession>
<feature type="transmembrane region" description="Helical" evidence="1">
    <location>
        <begin position="53"/>
        <end position="73"/>
    </location>
</feature>
<protein>
    <recommendedName>
        <fullName evidence="4">PrgI family protein</fullName>
    </recommendedName>
</protein>
<evidence type="ECO:0000313" key="2">
    <source>
        <dbReference type="EMBL" id="GAA5019055.1"/>
    </source>
</evidence>
<reference evidence="3" key="1">
    <citation type="journal article" date="2019" name="Int. J. Syst. Evol. Microbiol.">
        <title>The Global Catalogue of Microorganisms (GCM) 10K type strain sequencing project: providing services to taxonomists for standard genome sequencing and annotation.</title>
        <authorList>
            <consortium name="The Broad Institute Genomics Platform"/>
            <consortium name="The Broad Institute Genome Sequencing Center for Infectious Disease"/>
            <person name="Wu L."/>
            <person name="Ma J."/>
        </authorList>
    </citation>
    <scope>NUCLEOTIDE SEQUENCE [LARGE SCALE GENOMIC DNA]</scope>
    <source>
        <strain evidence="3">JCM 17687</strain>
    </source>
</reference>
<dbReference type="EMBL" id="BAABIW010000006">
    <property type="protein sequence ID" value="GAA5019055.1"/>
    <property type="molecule type" value="Genomic_DNA"/>
</dbReference>
<keyword evidence="3" id="KW-1185">Reference proteome</keyword>
<keyword evidence="1" id="KW-0812">Transmembrane</keyword>
<keyword evidence="1" id="KW-1133">Transmembrane helix</keyword>
<evidence type="ECO:0008006" key="4">
    <source>
        <dbReference type="Google" id="ProtNLM"/>
    </source>
</evidence>
<comment type="caution">
    <text evidence="2">The sequence shown here is derived from an EMBL/GenBank/DDBJ whole genome shotgun (WGS) entry which is preliminary data.</text>
</comment>
<feature type="transmembrane region" description="Helical" evidence="1">
    <location>
        <begin position="29"/>
        <end position="47"/>
    </location>
</feature>
<name>A0ABP9J499_9MICO</name>
<proteinExistence type="predicted"/>
<gene>
    <name evidence="2" type="ORF">GCM10023258_06340</name>
</gene>
<keyword evidence="1" id="KW-0472">Membrane</keyword>
<dbReference type="Proteomes" id="UP001500427">
    <property type="component" value="Unassembled WGS sequence"/>
</dbReference>
<evidence type="ECO:0000313" key="3">
    <source>
        <dbReference type="Proteomes" id="UP001500427"/>
    </source>
</evidence>
<organism evidence="2 3">
    <name type="scientific">Terrabacter aeriphilus</name>
    <dbReference type="NCBI Taxonomy" id="515662"/>
    <lineage>
        <taxon>Bacteria</taxon>
        <taxon>Bacillati</taxon>
        <taxon>Actinomycetota</taxon>
        <taxon>Actinomycetes</taxon>
        <taxon>Micrococcales</taxon>
        <taxon>Intrasporangiaceae</taxon>
        <taxon>Terrabacter</taxon>
    </lineage>
</organism>
<sequence length="206" mass="22057">MTIDELRAQLRTPEGFAARVRPPHGLRTTGIVLTGGVLALGGIPLVVGRQWEAWPGLLLLVAGGLLVVLAGLARERLLARALHEAYLDRGWVTVQAPTGLVRGDSGESSTVRRDATLTPEPRADEVDAALPIVLVGARDTPVEVVAADARSLRERVRTMEHDRLQDLCHRAVARVGDDADRATTPSGRPTRLARVGTLGSDVKGKR</sequence>
<dbReference type="RefSeq" id="WP_345505980.1">
    <property type="nucleotide sequence ID" value="NZ_BAABIW010000006.1"/>
</dbReference>